<gene>
    <name evidence="2" type="ORF">Adt_03069</name>
</gene>
<proteinExistence type="predicted"/>
<evidence type="ECO:0000313" key="3">
    <source>
        <dbReference type="Proteomes" id="UP001604336"/>
    </source>
</evidence>
<keyword evidence="3" id="KW-1185">Reference proteome</keyword>
<feature type="region of interest" description="Disordered" evidence="1">
    <location>
        <begin position="92"/>
        <end position="123"/>
    </location>
</feature>
<dbReference type="EMBL" id="JBFOLK010000001">
    <property type="protein sequence ID" value="KAL2542091.1"/>
    <property type="molecule type" value="Genomic_DNA"/>
</dbReference>
<evidence type="ECO:0000256" key="1">
    <source>
        <dbReference type="SAM" id="MobiDB-lite"/>
    </source>
</evidence>
<dbReference type="AlphaFoldDB" id="A0ABD1VXZ1"/>
<organism evidence="2 3">
    <name type="scientific">Abeliophyllum distichum</name>
    <dbReference type="NCBI Taxonomy" id="126358"/>
    <lineage>
        <taxon>Eukaryota</taxon>
        <taxon>Viridiplantae</taxon>
        <taxon>Streptophyta</taxon>
        <taxon>Embryophyta</taxon>
        <taxon>Tracheophyta</taxon>
        <taxon>Spermatophyta</taxon>
        <taxon>Magnoliopsida</taxon>
        <taxon>eudicotyledons</taxon>
        <taxon>Gunneridae</taxon>
        <taxon>Pentapetalae</taxon>
        <taxon>asterids</taxon>
        <taxon>lamiids</taxon>
        <taxon>Lamiales</taxon>
        <taxon>Oleaceae</taxon>
        <taxon>Forsythieae</taxon>
        <taxon>Abeliophyllum</taxon>
    </lineage>
</organism>
<comment type="caution">
    <text evidence="2">The sequence shown here is derived from an EMBL/GenBank/DDBJ whole genome shotgun (WGS) entry which is preliminary data.</text>
</comment>
<evidence type="ECO:0000313" key="2">
    <source>
        <dbReference type="EMBL" id="KAL2542091.1"/>
    </source>
</evidence>
<protein>
    <submittedName>
        <fullName evidence="2">Uncharacterized protein</fullName>
    </submittedName>
</protein>
<sequence length="123" mass="13829">MTPLFHPFLHHQQFSRTLIHIPPLSSPPYCQLSTFKNFLLPLPPPTFAITPLTIFALYLPHLPDMLYPSPPSKTLRLGPLPAAFPSLLCVRDQDRNPNSQPLRQNPPPLRLLGTLTRIGNPTP</sequence>
<dbReference type="Proteomes" id="UP001604336">
    <property type="component" value="Unassembled WGS sequence"/>
</dbReference>
<reference evidence="3" key="1">
    <citation type="submission" date="2024-07" db="EMBL/GenBank/DDBJ databases">
        <title>Two chromosome-level genome assemblies of Korean endemic species Abeliophyllum distichum and Forsythia ovata (Oleaceae).</title>
        <authorList>
            <person name="Jang H."/>
        </authorList>
    </citation>
    <scope>NUCLEOTIDE SEQUENCE [LARGE SCALE GENOMIC DNA]</scope>
</reference>
<name>A0ABD1VXZ1_9LAMI</name>
<accession>A0ABD1VXZ1</accession>